<gene>
    <name evidence="1" type="ORF">K3G42_013873</name>
</gene>
<comment type="caution">
    <text evidence="1">The sequence shown here is derived from an EMBL/GenBank/DDBJ whole genome shotgun (WGS) entry which is preliminary data.</text>
</comment>
<organism evidence="1 2">
    <name type="scientific">Sphaerodactylus townsendi</name>
    <dbReference type="NCBI Taxonomy" id="933632"/>
    <lineage>
        <taxon>Eukaryota</taxon>
        <taxon>Metazoa</taxon>
        <taxon>Chordata</taxon>
        <taxon>Craniata</taxon>
        <taxon>Vertebrata</taxon>
        <taxon>Euteleostomi</taxon>
        <taxon>Lepidosauria</taxon>
        <taxon>Squamata</taxon>
        <taxon>Bifurcata</taxon>
        <taxon>Gekkota</taxon>
        <taxon>Sphaerodactylidae</taxon>
        <taxon>Sphaerodactylus</taxon>
    </lineage>
</organism>
<keyword evidence="2" id="KW-1185">Reference proteome</keyword>
<evidence type="ECO:0000313" key="2">
    <source>
        <dbReference type="Proteomes" id="UP000827872"/>
    </source>
</evidence>
<evidence type="ECO:0000313" key="1">
    <source>
        <dbReference type="EMBL" id="KAH7998219.1"/>
    </source>
</evidence>
<sequence length="146" mass="16162">MSVGNTPCNLHRSNHLDQTTKETTSSACQTMEWENERLPSKLCVWRRQVIVLKDALEIIGAKGRIPRGEWGVIRTCEDFRALGSSSVQVGDLAPCAKGATLPSSLARKIKQVHIHCTSPQHTQTIRFLSVCLPTIFKQPKCSKPPA</sequence>
<proteinExistence type="predicted"/>
<dbReference type="EMBL" id="CM037625">
    <property type="protein sequence ID" value="KAH7998219.1"/>
    <property type="molecule type" value="Genomic_DNA"/>
</dbReference>
<name>A0ACB8EZ86_9SAUR</name>
<dbReference type="Proteomes" id="UP000827872">
    <property type="component" value="Linkage Group LG12"/>
</dbReference>
<accession>A0ACB8EZ86</accession>
<protein>
    <submittedName>
        <fullName evidence="1">Uncharacterized protein</fullName>
    </submittedName>
</protein>
<reference evidence="1" key="1">
    <citation type="submission" date="2021-08" db="EMBL/GenBank/DDBJ databases">
        <title>The first chromosome-level gecko genome reveals the dynamic sex chromosomes of Neotropical dwarf geckos (Sphaerodactylidae: Sphaerodactylus).</title>
        <authorList>
            <person name="Pinto B.J."/>
            <person name="Keating S.E."/>
            <person name="Gamble T."/>
        </authorList>
    </citation>
    <scope>NUCLEOTIDE SEQUENCE</scope>
    <source>
        <strain evidence="1">TG3544</strain>
    </source>
</reference>